<gene>
    <name evidence="3" type="ORF">TL16_g01817</name>
</gene>
<feature type="compositionally biased region" description="Pro residues" evidence="2">
    <location>
        <begin position="331"/>
        <end position="344"/>
    </location>
</feature>
<dbReference type="AlphaFoldDB" id="A0A9W6ZR67"/>
<evidence type="ECO:0000313" key="4">
    <source>
        <dbReference type="Proteomes" id="UP001162640"/>
    </source>
</evidence>
<feature type="coiled-coil region" evidence="1">
    <location>
        <begin position="30"/>
        <end position="95"/>
    </location>
</feature>
<feature type="region of interest" description="Disordered" evidence="2">
    <location>
        <begin position="323"/>
        <end position="345"/>
    </location>
</feature>
<feature type="region of interest" description="Disordered" evidence="2">
    <location>
        <begin position="255"/>
        <end position="282"/>
    </location>
</feature>
<proteinExistence type="predicted"/>
<protein>
    <submittedName>
        <fullName evidence="3">Uncharacterized protein</fullName>
    </submittedName>
</protein>
<sequence>MQPHCFHPPSLVPTPQASLAFCSKCAGELLEPLLTRRKELEIELRALEKSTPPSDLFPPSPTPQEHVQKLHALRKEALEKKQRNQSLSLEILQKQASTTTPPHNLQHHTATLNNLHHTLLPLLLSTYHTTCRTIHNLIDLKLYQLLCSFALTSSPQSLPMILNIPWVHDLSRYYPPLPSNQPLRSHVLRTAPTILSLICSILIQLKAILLLSPGDGYIHTSNIDIVVLDGTKQIYGVCDGYGNVYKLALKVSGEDHHPQHTHDTSDPFSNPDTNANGRRRNSSIDSLLTGASAIANTTSVIAGGTLNVGKSLLMKGLGSLSLTSSFTDDQPPTPPTPQLQPPQPTVEEKIPKSFTTGVTILASYIIRICVDQGVEVNGLQSMDFIGNLCRLRDVLENRLNSAEINNKI</sequence>
<accession>A0A9W6ZR67</accession>
<evidence type="ECO:0000256" key="1">
    <source>
        <dbReference type="SAM" id="Coils"/>
    </source>
</evidence>
<evidence type="ECO:0000256" key="2">
    <source>
        <dbReference type="SAM" id="MobiDB-lite"/>
    </source>
</evidence>
<feature type="compositionally biased region" description="Polar residues" evidence="2">
    <location>
        <begin position="266"/>
        <end position="276"/>
    </location>
</feature>
<name>A0A9W6ZR67_9STRA</name>
<dbReference type="EMBL" id="BLQM01000042">
    <property type="protein sequence ID" value="GMH55089.1"/>
    <property type="molecule type" value="Genomic_DNA"/>
</dbReference>
<keyword evidence="1" id="KW-0175">Coiled coil</keyword>
<comment type="caution">
    <text evidence="3">The sequence shown here is derived from an EMBL/GenBank/DDBJ whole genome shotgun (WGS) entry which is preliminary data.</text>
</comment>
<reference evidence="4" key="1">
    <citation type="journal article" date="2023" name="Commun. Biol.">
        <title>Genome analysis of Parmales, the sister group of diatoms, reveals the evolutionary specialization of diatoms from phago-mixotrophs to photoautotrophs.</title>
        <authorList>
            <person name="Ban H."/>
            <person name="Sato S."/>
            <person name="Yoshikawa S."/>
            <person name="Yamada K."/>
            <person name="Nakamura Y."/>
            <person name="Ichinomiya M."/>
            <person name="Sato N."/>
            <person name="Blanc-Mathieu R."/>
            <person name="Endo H."/>
            <person name="Kuwata A."/>
            <person name="Ogata H."/>
        </authorList>
    </citation>
    <scope>NUCLEOTIDE SEQUENCE [LARGE SCALE GENOMIC DNA]</scope>
</reference>
<feature type="compositionally biased region" description="Basic and acidic residues" evidence="2">
    <location>
        <begin position="255"/>
        <end position="265"/>
    </location>
</feature>
<evidence type="ECO:0000313" key="3">
    <source>
        <dbReference type="EMBL" id="GMH55089.1"/>
    </source>
</evidence>
<organism evidence="3 4">
    <name type="scientific">Triparma laevis f. inornata</name>
    <dbReference type="NCBI Taxonomy" id="1714386"/>
    <lineage>
        <taxon>Eukaryota</taxon>
        <taxon>Sar</taxon>
        <taxon>Stramenopiles</taxon>
        <taxon>Ochrophyta</taxon>
        <taxon>Bolidophyceae</taxon>
        <taxon>Parmales</taxon>
        <taxon>Triparmaceae</taxon>
        <taxon>Triparma</taxon>
    </lineage>
</organism>
<dbReference type="Proteomes" id="UP001162640">
    <property type="component" value="Unassembled WGS sequence"/>
</dbReference>